<dbReference type="Proteomes" id="UP000637061">
    <property type="component" value="Unassembled WGS sequence"/>
</dbReference>
<dbReference type="EMBL" id="JAEHTE010000002">
    <property type="protein sequence ID" value="MBI6882933.1"/>
    <property type="molecule type" value="Genomic_DNA"/>
</dbReference>
<dbReference type="AlphaFoldDB" id="A0A8I1ECV3"/>
<evidence type="ECO:0000313" key="2">
    <source>
        <dbReference type="Proteomes" id="UP000637061"/>
    </source>
</evidence>
<accession>A0A8I1ECV3</accession>
<evidence type="ECO:0008006" key="3">
    <source>
        <dbReference type="Google" id="ProtNLM"/>
    </source>
</evidence>
<comment type="caution">
    <text evidence="1">The sequence shown here is derived from an EMBL/GenBank/DDBJ whole genome shotgun (WGS) entry which is preliminary data.</text>
</comment>
<evidence type="ECO:0000313" key="1">
    <source>
        <dbReference type="EMBL" id="MBI6882933.1"/>
    </source>
</evidence>
<proteinExistence type="predicted"/>
<sequence length="83" mass="9029">MDNYGLADFKFRSDSVNEDACGRWDCYVVVDCQLPSRQDAVGIDLGLKTTATCGDGESLESGRFYAGLGKSLEWASEQARNPA</sequence>
<organism evidence="1 2">
    <name type="scientific">Pseudomonas putida</name>
    <name type="common">Arthrobacter siderocapsulatus</name>
    <dbReference type="NCBI Taxonomy" id="303"/>
    <lineage>
        <taxon>Bacteria</taxon>
        <taxon>Pseudomonadati</taxon>
        <taxon>Pseudomonadota</taxon>
        <taxon>Gammaproteobacteria</taxon>
        <taxon>Pseudomonadales</taxon>
        <taxon>Pseudomonadaceae</taxon>
        <taxon>Pseudomonas</taxon>
    </lineage>
</organism>
<reference evidence="1" key="1">
    <citation type="submission" date="2020-12" db="EMBL/GenBank/DDBJ databases">
        <title>Enhanced detection system for hospital associated transmission using whole genome sequencing surveillance.</title>
        <authorList>
            <person name="Harrison L.H."/>
            <person name="Van Tyne D."/>
            <person name="Marsh J.W."/>
            <person name="Griffith M.P."/>
            <person name="Snyder D.J."/>
            <person name="Cooper V.S."/>
            <person name="Mustapha M."/>
        </authorList>
    </citation>
    <scope>NUCLEOTIDE SEQUENCE</scope>
    <source>
        <strain evidence="1">PSB00042</strain>
    </source>
</reference>
<name>A0A8I1ECV3_PSEPU</name>
<dbReference type="RefSeq" id="WP_198746557.1">
    <property type="nucleotide sequence ID" value="NZ_JAEHTE010000002.1"/>
</dbReference>
<gene>
    <name evidence="1" type="ORF">JEU22_03325</name>
</gene>
<protein>
    <recommendedName>
        <fullName evidence="3">Transposase</fullName>
    </recommendedName>
</protein>